<organism evidence="2">
    <name type="scientific">marine sediment metagenome</name>
    <dbReference type="NCBI Taxonomy" id="412755"/>
    <lineage>
        <taxon>unclassified sequences</taxon>
        <taxon>metagenomes</taxon>
        <taxon>ecological metagenomes</taxon>
    </lineage>
</organism>
<comment type="caution">
    <text evidence="2">The sequence shown here is derived from an EMBL/GenBank/DDBJ whole genome shotgun (WGS) entry which is preliminary data.</text>
</comment>
<feature type="non-terminal residue" evidence="2">
    <location>
        <position position="1"/>
    </location>
</feature>
<keyword evidence="1" id="KW-0812">Transmembrane</keyword>
<feature type="non-terminal residue" evidence="2">
    <location>
        <position position="203"/>
    </location>
</feature>
<evidence type="ECO:0000313" key="2">
    <source>
        <dbReference type="EMBL" id="GAF88672.1"/>
    </source>
</evidence>
<keyword evidence="1" id="KW-1133">Transmembrane helix</keyword>
<evidence type="ECO:0000256" key="1">
    <source>
        <dbReference type="SAM" id="Phobius"/>
    </source>
</evidence>
<keyword evidence="1" id="KW-0472">Membrane</keyword>
<proteinExistence type="predicted"/>
<accession>X0TKL7</accession>
<reference evidence="2" key="1">
    <citation type="journal article" date="2014" name="Front. Microbiol.">
        <title>High frequency of phylogenetically diverse reductive dehalogenase-homologous genes in deep subseafloor sedimentary metagenomes.</title>
        <authorList>
            <person name="Kawai M."/>
            <person name="Futagami T."/>
            <person name="Toyoda A."/>
            <person name="Takaki Y."/>
            <person name="Nishi S."/>
            <person name="Hori S."/>
            <person name="Arai W."/>
            <person name="Tsubouchi T."/>
            <person name="Morono Y."/>
            <person name="Uchiyama I."/>
            <person name="Ito T."/>
            <person name="Fujiyama A."/>
            <person name="Inagaki F."/>
            <person name="Takami H."/>
        </authorList>
    </citation>
    <scope>NUCLEOTIDE SEQUENCE</scope>
    <source>
        <strain evidence="2">Expedition CK06-06</strain>
    </source>
</reference>
<dbReference type="AlphaFoldDB" id="X0TKL7"/>
<feature type="transmembrane region" description="Helical" evidence="1">
    <location>
        <begin position="135"/>
        <end position="160"/>
    </location>
</feature>
<protein>
    <recommendedName>
        <fullName evidence="3">Glycosyltransferase RgtA/B/C/D-like domain-containing protein</fullName>
    </recommendedName>
</protein>
<gene>
    <name evidence="2" type="ORF">S01H1_22417</name>
</gene>
<feature type="transmembrane region" description="Helical" evidence="1">
    <location>
        <begin position="172"/>
        <end position="193"/>
    </location>
</feature>
<dbReference type="EMBL" id="BARS01012647">
    <property type="protein sequence ID" value="GAF88672.1"/>
    <property type="molecule type" value="Genomic_DNA"/>
</dbReference>
<sequence>DAYISFRYSKNFALGCGLRYNLGNHVPVEGYSNFLWVILGSLFELLRLQITFWMPLISAFCGTILLFLVFDLLRRRLRVNPLASGIATLTLGFYPPFAVWSSSGLETMAFALVMYLTFERLVLRPDGVDAVGASIFGLLLVLIRVEGIAWVVVLAMLAFVSRWIAGQRRIRPFLVFFITIVVGYAIYFGWRFWYYQAVLPNNV</sequence>
<feature type="transmembrane region" description="Helical" evidence="1">
    <location>
        <begin position="52"/>
        <end position="73"/>
    </location>
</feature>
<evidence type="ECO:0008006" key="3">
    <source>
        <dbReference type="Google" id="ProtNLM"/>
    </source>
</evidence>
<name>X0TKL7_9ZZZZ</name>